<dbReference type="OrthoDB" id="9807214at2"/>
<keyword evidence="4 6" id="KW-1133">Transmembrane helix</keyword>
<dbReference type="PROSITE" id="PS50895">
    <property type="entry name" value="SURF1"/>
    <property type="match status" value="1"/>
</dbReference>
<evidence type="ECO:0000256" key="5">
    <source>
        <dbReference type="ARBA" id="ARBA00023136"/>
    </source>
</evidence>
<keyword evidence="8" id="KW-1185">Reference proteome</keyword>
<dbReference type="RefSeq" id="WP_120025970.1">
    <property type="nucleotide sequence ID" value="NZ_QZFV01000120.1"/>
</dbReference>
<keyword evidence="6" id="KW-1003">Cell membrane</keyword>
<feature type="transmembrane region" description="Helical" evidence="6">
    <location>
        <begin position="216"/>
        <end position="237"/>
    </location>
</feature>
<dbReference type="PANTHER" id="PTHR23427:SF2">
    <property type="entry name" value="SURFEIT LOCUS PROTEIN 1"/>
    <property type="match status" value="1"/>
</dbReference>
<organism evidence="7 8">
    <name type="scientific">Amycolatopsis panacis</name>
    <dbReference type="NCBI Taxonomy" id="2340917"/>
    <lineage>
        <taxon>Bacteria</taxon>
        <taxon>Bacillati</taxon>
        <taxon>Actinomycetota</taxon>
        <taxon>Actinomycetes</taxon>
        <taxon>Pseudonocardiales</taxon>
        <taxon>Pseudonocardiaceae</taxon>
        <taxon>Amycolatopsis</taxon>
    </lineage>
</organism>
<proteinExistence type="inferred from homology"/>
<reference evidence="7 8" key="1">
    <citation type="submission" date="2018-09" db="EMBL/GenBank/DDBJ databases">
        <title>YIM PH 21725 draft genome.</title>
        <authorList>
            <person name="Miao C."/>
        </authorList>
    </citation>
    <scope>NUCLEOTIDE SEQUENCE [LARGE SCALE GENOMIC DNA]</scope>
    <source>
        <strain evidence="8">YIM PH21725</strain>
    </source>
</reference>
<keyword evidence="5 6" id="KW-0472">Membrane</keyword>
<evidence type="ECO:0000256" key="3">
    <source>
        <dbReference type="ARBA" id="ARBA00022692"/>
    </source>
</evidence>
<dbReference type="EMBL" id="QZFV01000120">
    <property type="protein sequence ID" value="RJQ79541.1"/>
    <property type="molecule type" value="Genomic_DNA"/>
</dbReference>
<keyword evidence="3 6" id="KW-0812">Transmembrane</keyword>
<comment type="caution">
    <text evidence="7">The sequence shown here is derived from an EMBL/GenBank/DDBJ whole genome shotgun (WGS) entry which is preliminary data.</text>
</comment>
<evidence type="ECO:0000256" key="1">
    <source>
        <dbReference type="ARBA" id="ARBA00004370"/>
    </source>
</evidence>
<comment type="similarity">
    <text evidence="2 6">Belongs to the SURF1 family.</text>
</comment>
<evidence type="ECO:0000313" key="8">
    <source>
        <dbReference type="Proteomes" id="UP000285112"/>
    </source>
</evidence>
<name>A0A419HSI9_9PSEU</name>
<accession>A0A419HSI9</accession>
<evidence type="ECO:0000256" key="4">
    <source>
        <dbReference type="ARBA" id="ARBA00022989"/>
    </source>
</evidence>
<dbReference type="Proteomes" id="UP000285112">
    <property type="component" value="Unassembled WGS sequence"/>
</dbReference>
<dbReference type="CDD" id="cd06662">
    <property type="entry name" value="SURF1"/>
    <property type="match status" value="1"/>
</dbReference>
<comment type="subcellular location">
    <subcellularLocation>
        <location evidence="6">Cell membrane</location>
        <topology evidence="6">Multi-pass membrane protein</topology>
    </subcellularLocation>
    <subcellularLocation>
        <location evidence="1">Membrane</location>
    </subcellularLocation>
</comment>
<gene>
    <name evidence="7" type="ORF">D5S19_25765</name>
</gene>
<evidence type="ECO:0000256" key="6">
    <source>
        <dbReference type="RuleBase" id="RU363076"/>
    </source>
</evidence>
<dbReference type="InterPro" id="IPR045214">
    <property type="entry name" value="Surf1/Surf4"/>
</dbReference>
<evidence type="ECO:0000256" key="2">
    <source>
        <dbReference type="ARBA" id="ARBA00007165"/>
    </source>
</evidence>
<dbReference type="GO" id="GO:0005886">
    <property type="term" value="C:plasma membrane"/>
    <property type="evidence" value="ECO:0007669"/>
    <property type="project" value="UniProtKB-SubCell"/>
</dbReference>
<dbReference type="InterPro" id="IPR002994">
    <property type="entry name" value="Surf1/Shy1"/>
</dbReference>
<dbReference type="Pfam" id="PF02104">
    <property type="entry name" value="SURF1"/>
    <property type="match status" value="1"/>
</dbReference>
<protein>
    <recommendedName>
        <fullName evidence="6">SURF1-like protein</fullName>
    </recommendedName>
</protein>
<dbReference type="PANTHER" id="PTHR23427">
    <property type="entry name" value="SURFEIT LOCUS PROTEIN"/>
    <property type="match status" value="1"/>
</dbReference>
<dbReference type="AlphaFoldDB" id="A0A419HSI9"/>
<feature type="transmembrane region" description="Helical" evidence="6">
    <location>
        <begin position="12"/>
        <end position="29"/>
    </location>
</feature>
<sequence>MRLRFLLRPGWLALTVVVFTFAVCCYTLLSPWQFRRDGEQVAQNNALTTSFTAKPKSAAELLPQHAAPDQNTEWHLVSITGTYLPSAEVVARLRTVQGEGAYEVLTPLRATDGTVYLIDRGYVRLDDKSGVLPYAAAPGGQVSLVARVRSDENDPKHRDAFSDASTNGKLQSYTVDSRVVAKSSGLTIRPGYFQLDQKQPGVLGALPLPQLDSGPYFSYALQWLAFGSMALLGWLYFTIRELRPGGALTTERPDRTRRKSVAEMLAEDEDEYTPTAP</sequence>
<evidence type="ECO:0000313" key="7">
    <source>
        <dbReference type="EMBL" id="RJQ79541.1"/>
    </source>
</evidence>